<organism evidence="5 6">
    <name type="scientific">Brassica cretica</name>
    <name type="common">Mustard</name>
    <dbReference type="NCBI Taxonomy" id="69181"/>
    <lineage>
        <taxon>Eukaryota</taxon>
        <taxon>Viridiplantae</taxon>
        <taxon>Streptophyta</taxon>
        <taxon>Embryophyta</taxon>
        <taxon>Tracheophyta</taxon>
        <taxon>Spermatophyta</taxon>
        <taxon>Magnoliopsida</taxon>
        <taxon>eudicotyledons</taxon>
        <taxon>Gunneridae</taxon>
        <taxon>Pentapetalae</taxon>
        <taxon>rosids</taxon>
        <taxon>malvids</taxon>
        <taxon>Brassicales</taxon>
        <taxon>Brassicaceae</taxon>
        <taxon>Brassiceae</taxon>
        <taxon>Brassica</taxon>
    </lineage>
</organism>
<evidence type="ECO:0000256" key="2">
    <source>
        <dbReference type="ARBA" id="ARBA00022670"/>
    </source>
</evidence>
<evidence type="ECO:0000313" key="5">
    <source>
        <dbReference type="EMBL" id="KAF3605502.1"/>
    </source>
</evidence>
<protein>
    <recommendedName>
        <fullName evidence="4">Ubiquitin-like protease family profile domain-containing protein</fullName>
    </recommendedName>
</protein>
<dbReference type="Proteomes" id="UP000266723">
    <property type="component" value="Unassembled WGS sequence"/>
</dbReference>
<accession>A0ABQ7EPG1</accession>
<feature type="domain" description="Ubiquitin-like protease family profile" evidence="4">
    <location>
        <begin position="1"/>
        <end position="264"/>
    </location>
</feature>
<keyword evidence="3" id="KW-0378">Hydrolase</keyword>
<evidence type="ECO:0000313" key="6">
    <source>
        <dbReference type="Proteomes" id="UP000266723"/>
    </source>
</evidence>
<keyword evidence="2" id="KW-0645">Protease</keyword>
<evidence type="ECO:0000259" key="4">
    <source>
        <dbReference type="PROSITE" id="PS50600"/>
    </source>
</evidence>
<evidence type="ECO:0000256" key="1">
    <source>
        <dbReference type="ARBA" id="ARBA00005234"/>
    </source>
</evidence>
<comment type="similarity">
    <text evidence="1">Belongs to the peptidase C48 family.</text>
</comment>
<proteinExistence type="inferred from homology"/>
<sequence length="264" mass="30049">MCFLDHVFLDSGPTSTRNLRATKRFNGLGRRLPSGAWNYHAGIVPIFCQSMKVWGLDVDDIFAPVNFRNEHWISIWISIPKKHIVVWDSIHSHISPEDLDVVMEPFVTMVLYLLVKCAGFNEQRVQYTLEPYTYERLTIGFSNKNAKAMREKMALDIFKETPGCHSKENEDNDENIATPSTYKPCVASGVCVLSSSIAPTKIAILISSVSPDRALLLEESMCVPQLVVQHKDIYSLSILQTKYPFSRPGIQVWRYADQHMIQLL</sequence>
<reference evidence="5 6" key="1">
    <citation type="journal article" date="2020" name="BMC Genomics">
        <title>Intraspecific diversification of the crop wild relative Brassica cretica Lam. using demographic model selection.</title>
        <authorList>
            <person name="Kioukis A."/>
            <person name="Michalopoulou V.A."/>
            <person name="Briers L."/>
            <person name="Pirintsos S."/>
            <person name="Studholme D.J."/>
            <person name="Pavlidis P."/>
            <person name="Sarris P.F."/>
        </authorList>
    </citation>
    <scope>NUCLEOTIDE SEQUENCE [LARGE SCALE GENOMIC DNA]</scope>
    <source>
        <strain evidence="6">cv. PFS-1207/04</strain>
    </source>
</reference>
<dbReference type="PROSITE" id="PS50600">
    <property type="entry name" value="ULP_PROTEASE"/>
    <property type="match status" value="1"/>
</dbReference>
<dbReference type="InterPro" id="IPR003653">
    <property type="entry name" value="Peptidase_C48_C"/>
</dbReference>
<gene>
    <name evidence="5" type="ORF">DY000_02046852</name>
</gene>
<evidence type="ECO:0000256" key="3">
    <source>
        <dbReference type="ARBA" id="ARBA00022801"/>
    </source>
</evidence>
<dbReference type="Pfam" id="PF02902">
    <property type="entry name" value="Peptidase_C48"/>
    <property type="match status" value="1"/>
</dbReference>
<dbReference type="EMBL" id="QGKV02000297">
    <property type="protein sequence ID" value="KAF3605502.1"/>
    <property type="molecule type" value="Genomic_DNA"/>
</dbReference>
<keyword evidence="6" id="KW-1185">Reference proteome</keyword>
<dbReference type="Gene3D" id="3.40.395.10">
    <property type="entry name" value="Adenoviral Proteinase, Chain A"/>
    <property type="match status" value="1"/>
</dbReference>
<dbReference type="SUPFAM" id="SSF54001">
    <property type="entry name" value="Cysteine proteinases"/>
    <property type="match status" value="1"/>
</dbReference>
<dbReference type="InterPro" id="IPR038765">
    <property type="entry name" value="Papain-like_cys_pep_sf"/>
</dbReference>
<name>A0ABQ7EPG1_BRACR</name>
<comment type="caution">
    <text evidence="5">The sequence shown here is derived from an EMBL/GenBank/DDBJ whole genome shotgun (WGS) entry which is preliminary data.</text>
</comment>